<evidence type="ECO:0000256" key="1">
    <source>
        <dbReference type="SAM" id="MobiDB-lite"/>
    </source>
</evidence>
<feature type="compositionally biased region" description="Basic and acidic residues" evidence="1">
    <location>
        <begin position="153"/>
        <end position="162"/>
    </location>
</feature>
<comment type="caution">
    <text evidence="2">The sequence shown here is derived from an EMBL/GenBank/DDBJ whole genome shotgun (WGS) entry which is preliminary data.</text>
</comment>
<evidence type="ECO:0000313" key="2">
    <source>
        <dbReference type="EMBL" id="KAE8286354.1"/>
    </source>
</evidence>
<dbReference type="Proteomes" id="UP000424527">
    <property type="component" value="Unassembled WGS sequence"/>
</dbReference>
<feature type="region of interest" description="Disordered" evidence="1">
    <location>
        <begin position="145"/>
        <end position="198"/>
    </location>
</feature>
<feature type="compositionally biased region" description="Gly residues" evidence="1">
    <location>
        <begin position="182"/>
        <end position="191"/>
    </location>
</feature>
<reference evidence="2 3" key="1">
    <citation type="submission" date="2019-07" db="EMBL/GenBank/DDBJ databases">
        <title>Chromosome genome assembly for large yellow croaker.</title>
        <authorList>
            <person name="Xiao S."/>
        </authorList>
    </citation>
    <scope>NUCLEOTIDE SEQUENCE [LARGE SCALE GENOMIC DNA]</scope>
    <source>
        <strain evidence="2">JMULYC20181020</strain>
        <tissue evidence="2">Muscle</tissue>
    </source>
</reference>
<dbReference type="EMBL" id="REGW02000015">
    <property type="protein sequence ID" value="KAE8286354.1"/>
    <property type="molecule type" value="Genomic_DNA"/>
</dbReference>
<keyword evidence="3" id="KW-1185">Reference proteome</keyword>
<name>A0A6G0I4J5_LARCR</name>
<evidence type="ECO:0000313" key="3">
    <source>
        <dbReference type="Proteomes" id="UP000424527"/>
    </source>
</evidence>
<dbReference type="AlphaFoldDB" id="A0A6G0I4J5"/>
<protein>
    <submittedName>
        <fullName evidence="2">Uncharacterized protein</fullName>
    </submittedName>
</protein>
<sequence>MRCQENSFSLFAADDLQRVRAARFQLACQPLNQKKVFGDAKPTKSLSETKSAAYLLKLWGLAGRHKQQLIQNPQRQQQTKGSSIILSVLALRTPPLSSLSSLLASPRPIFGGHPLKGREGNSGDVMELSAPLASLHFSWKGPGAGLIGGSTREPSKPAEPSKAKGAHLQACDLSVRARDKGGGGGGGGNAGGSEDMVK</sequence>
<organism evidence="2 3">
    <name type="scientific">Larimichthys crocea</name>
    <name type="common">Large yellow croaker</name>
    <name type="synonym">Pseudosciaena crocea</name>
    <dbReference type="NCBI Taxonomy" id="215358"/>
    <lineage>
        <taxon>Eukaryota</taxon>
        <taxon>Metazoa</taxon>
        <taxon>Chordata</taxon>
        <taxon>Craniata</taxon>
        <taxon>Vertebrata</taxon>
        <taxon>Euteleostomi</taxon>
        <taxon>Actinopterygii</taxon>
        <taxon>Neopterygii</taxon>
        <taxon>Teleostei</taxon>
        <taxon>Neoteleostei</taxon>
        <taxon>Acanthomorphata</taxon>
        <taxon>Eupercaria</taxon>
        <taxon>Sciaenidae</taxon>
        <taxon>Larimichthys</taxon>
    </lineage>
</organism>
<accession>A0A6G0I4J5</accession>
<gene>
    <name evidence="2" type="ORF">D5F01_LYC16043</name>
</gene>
<proteinExistence type="predicted"/>